<dbReference type="PANTHER" id="PTHR30126:SF64">
    <property type="entry name" value="HTH-TYPE TRANSCRIPTIONAL REGULATOR CITR"/>
    <property type="match status" value="1"/>
</dbReference>
<keyword evidence="7" id="KW-1185">Reference proteome</keyword>
<dbReference type="AlphaFoldDB" id="A0A1M7YH57"/>
<keyword evidence="3 6" id="KW-0238">DNA-binding</keyword>
<dbReference type="Gene3D" id="3.40.190.290">
    <property type="match status" value="1"/>
</dbReference>
<protein>
    <submittedName>
        <fullName evidence="6">DNA-binding transcriptional regulator, LysR family</fullName>
    </submittedName>
</protein>
<evidence type="ECO:0000256" key="4">
    <source>
        <dbReference type="ARBA" id="ARBA00023163"/>
    </source>
</evidence>
<dbReference type="Proteomes" id="UP000184612">
    <property type="component" value="Unassembled WGS sequence"/>
</dbReference>
<dbReference type="Pfam" id="PF03466">
    <property type="entry name" value="LysR_substrate"/>
    <property type="match status" value="1"/>
</dbReference>
<dbReference type="OrthoDB" id="9778774at2"/>
<evidence type="ECO:0000313" key="6">
    <source>
        <dbReference type="EMBL" id="SHO51965.1"/>
    </source>
</evidence>
<dbReference type="RefSeq" id="WP_073590077.1">
    <property type="nucleotide sequence ID" value="NZ_FRFD01000010.1"/>
</dbReference>
<reference evidence="6 7" key="1">
    <citation type="submission" date="2016-12" db="EMBL/GenBank/DDBJ databases">
        <authorList>
            <person name="Song W.-J."/>
            <person name="Kurnit D.M."/>
        </authorList>
    </citation>
    <scope>NUCLEOTIDE SEQUENCE [LARGE SCALE GENOMIC DNA]</scope>
    <source>
        <strain evidence="6 7">DSM 12503</strain>
    </source>
</reference>
<dbReference type="STRING" id="1121345.SAMN02745217_03426"/>
<evidence type="ECO:0000256" key="2">
    <source>
        <dbReference type="ARBA" id="ARBA00023015"/>
    </source>
</evidence>
<dbReference type="SUPFAM" id="SSF53850">
    <property type="entry name" value="Periplasmic binding protein-like II"/>
    <property type="match status" value="1"/>
</dbReference>
<proteinExistence type="inferred from homology"/>
<dbReference type="InterPro" id="IPR000847">
    <property type="entry name" value="LysR_HTH_N"/>
</dbReference>
<dbReference type="Gene3D" id="1.10.10.10">
    <property type="entry name" value="Winged helix-like DNA-binding domain superfamily/Winged helix DNA-binding domain"/>
    <property type="match status" value="1"/>
</dbReference>
<name>A0A1M7YH57_9FIRM</name>
<evidence type="ECO:0000256" key="3">
    <source>
        <dbReference type="ARBA" id="ARBA00023125"/>
    </source>
</evidence>
<comment type="similarity">
    <text evidence="1">Belongs to the LysR transcriptional regulatory family.</text>
</comment>
<accession>A0A1M7YH57</accession>
<dbReference type="GO" id="GO:0003700">
    <property type="term" value="F:DNA-binding transcription factor activity"/>
    <property type="evidence" value="ECO:0007669"/>
    <property type="project" value="InterPro"/>
</dbReference>
<feature type="domain" description="HTH lysR-type" evidence="5">
    <location>
        <begin position="9"/>
        <end position="60"/>
    </location>
</feature>
<dbReference type="GO" id="GO:0000976">
    <property type="term" value="F:transcription cis-regulatory region binding"/>
    <property type="evidence" value="ECO:0007669"/>
    <property type="project" value="TreeGrafter"/>
</dbReference>
<keyword evidence="4" id="KW-0804">Transcription</keyword>
<dbReference type="CDD" id="cd05466">
    <property type="entry name" value="PBP2_LTTR_substrate"/>
    <property type="match status" value="1"/>
</dbReference>
<sequence length="301" mass="33799">MDISLEYYKIFYYVAKTGSFTAAAEKLNISQPAVSQAVKLLERELGGSFFLRTQKGVRLTPEGDMLFSYISAGYETILKGEERLRKTLDLENGEIRIGASDMTLKFYLLPFLEEFHKRYPGIKVSVTNAPTPETLSYLYEGKIDFGIVSEPFAAKAEVTSHRVKEIQDIFVAGSSFLPLLDKELEYKELEELPIICLEGLTSTRAYVDEILKNNGVVLKPEFELATSDMIVQFSLRNLGVGSVAGDFAKEYIDRGELFELKLKRKLPPRHFCIVTSSKNPVAMAAKSLLSMMTIEEGAKKK</sequence>
<dbReference type="SUPFAM" id="SSF46785">
    <property type="entry name" value="Winged helix' DNA-binding domain"/>
    <property type="match status" value="1"/>
</dbReference>
<keyword evidence="2" id="KW-0805">Transcription regulation</keyword>
<gene>
    <name evidence="6" type="ORF">SAMN02745217_03426</name>
</gene>
<evidence type="ECO:0000313" key="7">
    <source>
        <dbReference type="Proteomes" id="UP000184612"/>
    </source>
</evidence>
<dbReference type="Pfam" id="PF00126">
    <property type="entry name" value="HTH_1"/>
    <property type="match status" value="1"/>
</dbReference>
<dbReference type="PRINTS" id="PR00039">
    <property type="entry name" value="HTHLYSR"/>
</dbReference>
<dbReference type="FunFam" id="1.10.10.10:FF:000001">
    <property type="entry name" value="LysR family transcriptional regulator"/>
    <property type="match status" value="1"/>
</dbReference>
<evidence type="ECO:0000259" key="5">
    <source>
        <dbReference type="PROSITE" id="PS50931"/>
    </source>
</evidence>
<dbReference type="PROSITE" id="PS50931">
    <property type="entry name" value="HTH_LYSR"/>
    <property type="match status" value="1"/>
</dbReference>
<dbReference type="InterPro" id="IPR005119">
    <property type="entry name" value="LysR_subst-bd"/>
</dbReference>
<dbReference type="EMBL" id="FRFD01000010">
    <property type="protein sequence ID" value="SHO51965.1"/>
    <property type="molecule type" value="Genomic_DNA"/>
</dbReference>
<dbReference type="InterPro" id="IPR036388">
    <property type="entry name" value="WH-like_DNA-bd_sf"/>
</dbReference>
<dbReference type="InterPro" id="IPR036390">
    <property type="entry name" value="WH_DNA-bd_sf"/>
</dbReference>
<evidence type="ECO:0000256" key="1">
    <source>
        <dbReference type="ARBA" id="ARBA00009437"/>
    </source>
</evidence>
<dbReference type="PANTHER" id="PTHR30126">
    <property type="entry name" value="HTH-TYPE TRANSCRIPTIONAL REGULATOR"/>
    <property type="match status" value="1"/>
</dbReference>
<organism evidence="6 7">
    <name type="scientific">Anaerocolumna xylanovorans DSM 12503</name>
    <dbReference type="NCBI Taxonomy" id="1121345"/>
    <lineage>
        <taxon>Bacteria</taxon>
        <taxon>Bacillati</taxon>
        <taxon>Bacillota</taxon>
        <taxon>Clostridia</taxon>
        <taxon>Lachnospirales</taxon>
        <taxon>Lachnospiraceae</taxon>
        <taxon>Anaerocolumna</taxon>
    </lineage>
</organism>